<dbReference type="SUPFAM" id="SSF56219">
    <property type="entry name" value="DNase I-like"/>
    <property type="match status" value="1"/>
</dbReference>
<evidence type="ECO:0000313" key="4">
    <source>
        <dbReference type="Proteomes" id="UP000288361"/>
    </source>
</evidence>
<evidence type="ECO:0000259" key="2">
    <source>
        <dbReference type="Pfam" id="PF03372"/>
    </source>
</evidence>
<keyword evidence="3" id="KW-0378">Hydrolase</keyword>
<accession>A0A432YTZ7</accession>
<gene>
    <name evidence="3" type="ORF">CWI73_05795</name>
</gene>
<dbReference type="GO" id="GO:0004527">
    <property type="term" value="F:exonuclease activity"/>
    <property type="evidence" value="ECO:0007669"/>
    <property type="project" value="UniProtKB-KW"/>
</dbReference>
<dbReference type="Pfam" id="PF03372">
    <property type="entry name" value="Exo_endo_phos"/>
    <property type="match status" value="1"/>
</dbReference>
<protein>
    <submittedName>
        <fullName evidence="3">Endonuclease/exonuclease/phosphatase family protein</fullName>
    </submittedName>
</protein>
<keyword evidence="3" id="KW-0269">Exonuclease</keyword>
<keyword evidence="3" id="KW-0255">Endonuclease</keyword>
<reference evidence="3 4" key="1">
    <citation type="journal article" date="2011" name="Front. Microbiol.">
        <title>Genomic signatures of strain selection and enhancement in Bacillus atrophaeus var. globigii, a historical biowarfare simulant.</title>
        <authorList>
            <person name="Gibbons H.S."/>
            <person name="Broomall S.M."/>
            <person name="McNew L.A."/>
            <person name="Daligault H."/>
            <person name="Chapman C."/>
            <person name="Bruce D."/>
            <person name="Karavis M."/>
            <person name="Krepps M."/>
            <person name="McGregor P.A."/>
            <person name="Hong C."/>
            <person name="Park K.H."/>
            <person name="Akmal A."/>
            <person name="Feldman A."/>
            <person name="Lin J.S."/>
            <person name="Chang W.E."/>
            <person name="Higgs B.W."/>
            <person name="Demirev P."/>
            <person name="Lindquist J."/>
            <person name="Liem A."/>
            <person name="Fochler E."/>
            <person name="Read T.D."/>
            <person name="Tapia R."/>
            <person name="Johnson S."/>
            <person name="Bishop-Lilly K.A."/>
            <person name="Detter C."/>
            <person name="Han C."/>
            <person name="Sozhamannan S."/>
            <person name="Rosenzweig C.N."/>
            <person name="Skowronski E.W."/>
        </authorList>
    </citation>
    <scope>NUCLEOTIDE SEQUENCE [LARGE SCALE GENOMIC DNA]</scope>
    <source>
        <strain evidence="3 4">TPS4-2</strain>
    </source>
</reference>
<sequence>MGFMRFSIYSTFVLFMVTSLSAFAGSGKSAPETVRIATFNVSMDASNYLPENELPTLKSSPLPGVLEQNHEQIRGIAEILQRVRPDVVLLNEFDYVDKAVGIDVFRSDYLEVSQNGQAAIDYPYAYTAPVNTGVPSPFDLNRDGKASGSGDDAWAFGWYPGQYGMVILSKYPLAAEDARTFQHFLWKDMPGRHIPYVHDSDKQPTSEPWFSEDAMAQYPLSSKSHWDVPVNIGDRVIHLLAAHPVPPVFDGPENRNGMRNYDEIRLFADYLTPGRDNYLYDDNGVRGGLGEDASFVILGDMNAQAGAGGVDGAIEQLLEHPRVNDVKPQSEGGKLHSPDIEGSQFHTAAWRKRVDYALPSDDLIVKNAGVFWPVNDEPGAEMMRKREASSDHRLVWIDIVK</sequence>
<keyword evidence="3" id="KW-0540">Nuclease</keyword>
<evidence type="ECO:0000313" key="3">
    <source>
        <dbReference type="EMBL" id="RUO66789.1"/>
    </source>
</evidence>
<dbReference type="AlphaFoldDB" id="A0A432YTZ7"/>
<name>A0A432YTZ7_9GAMM</name>
<proteinExistence type="predicted"/>
<dbReference type="InterPro" id="IPR036691">
    <property type="entry name" value="Endo/exonu/phosph_ase_sf"/>
</dbReference>
<keyword evidence="1" id="KW-0732">Signal</keyword>
<dbReference type="InterPro" id="IPR005135">
    <property type="entry name" value="Endo/exonuclease/phosphatase"/>
</dbReference>
<evidence type="ECO:0000256" key="1">
    <source>
        <dbReference type="SAM" id="SignalP"/>
    </source>
</evidence>
<dbReference type="Proteomes" id="UP000288361">
    <property type="component" value="Unassembled WGS sequence"/>
</dbReference>
<feature type="chain" id="PRO_5019104063" evidence="1">
    <location>
        <begin position="25"/>
        <end position="401"/>
    </location>
</feature>
<feature type="domain" description="Endonuclease/exonuclease/phosphatase" evidence="2">
    <location>
        <begin position="37"/>
        <end position="392"/>
    </location>
</feature>
<dbReference type="GO" id="GO:0004519">
    <property type="term" value="F:endonuclease activity"/>
    <property type="evidence" value="ECO:0007669"/>
    <property type="project" value="UniProtKB-KW"/>
</dbReference>
<organism evidence="3 4">
    <name type="scientific">Idiomarina piscisalsi</name>
    <dbReference type="NCBI Taxonomy" id="1096243"/>
    <lineage>
        <taxon>Bacteria</taxon>
        <taxon>Pseudomonadati</taxon>
        <taxon>Pseudomonadota</taxon>
        <taxon>Gammaproteobacteria</taxon>
        <taxon>Alteromonadales</taxon>
        <taxon>Idiomarinaceae</taxon>
        <taxon>Idiomarina</taxon>
    </lineage>
</organism>
<dbReference type="Gene3D" id="3.60.10.10">
    <property type="entry name" value="Endonuclease/exonuclease/phosphatase"/>
    <property type="match status" value="1"/>
</dbReference>
<dbReference type="EMBL" id="PIQA01000003">
    <property type="protein sequence ID" value="RUO66789.1"/>
    <property type="molecule type" value="Genomic_DNA"/>
</dbReference>
<feature type="signal peptide" evidence="1">
    <location>
        <begin position="1"/>
        <end position="24"/>
    </location>
</feature>
<comment type="caution">
    <text evidence="3">The sequence shown here is derived from an EMBL/GenBank/DDBJ whole genome shotgun (WGS) entry which is preliminary data.</text>
</comment>